<reference evidence="9 10" key="1">
    <citation type="submission" date="2014-04" db="EMBL/GenBank/DDBJ databases">
        <authorList>
            <consortium name="DOE Joint Genome Institute"/>
            <person name="Kuo A."/>
            <person name="Martino E."/>
            <person name="Perotto S."/>
            <person name="Kohler A."/>
            <person name="Nagy L.G."/>
            <person name="Floudas D."/>
            <person name="Copeland A."/>
            <person name="Barry K.W."/>
            <person name="Cichocki N."/>
            <person name="Veneault-Fourrey C."/>
            <person name="LaButti K."/>
            <person name="Lindquist E.A."/>
            <person name="Lipzen A."/>
            <person name="Lundell T."/>
            <person name="Morin E."/>
            <person name="Murat C."/>
            <person name="Sun H."/>
            <person name="Tunlid A."/>
            <person name="Henrissat B."/>
            <person name="Grigoriev I.V."/>
            <person name="Hibbett D.S."/>
            <person name="Martin F."/>
            <person name="Nordberg H.P."/>
            <person name="Cantor M.N."/>
            <person name="Hua S.X."/>
        </authorList>
    </citation>
    <scope>NUCLEOTIDE SEQUENCE [LARGE SCALE GENOMIC DNA]</scope>
    <source>
        <strain evidence="9 10">Zn</strain>
    </source>
</reference>
<organism evidence="9 10">
    <name type="scientific">Oidiodendron maius (strain Zn)</name>
    <dbReference type="NCBI Taxonomy" id="913774"/>
    <lineage>
        <taxon>Eukaryota</taxon>
        <taxon>Fungi</taxon>
        <taxon>Dikarya</taxon>
        <taxon>Ascomycota</taxon>
        <taxon>Pezizomycotina</taxon>
        <taxon>Leotiomycetes</taxon>
        <taxon>Leotiomycetes incertae sedis</taxon>
        <taxon>Myxotrichaceae</taxon>
        <taxon>Oidiodendron</taxon>
    </lineage>
</organism>
<dbReference type="HOGENOM" id="CLU_014819_3_2_1"/>
<keyword evidence="10" id="KW-1185">Reference proteome</keyword>
<dbReference type="OrthoDB" id="3039123at2759"/>
<dbReference type="InParanoid" id="A0A0C3GVD9"/>
<gene>
    <name evidence="9" type="ORF">OIDMADRAFT_183837</name>
</gene>
<evidence type="ECO:0000313" key="10">
    <source>
        <dbReference type="Proteomes" id="UP000054321"/>
    </source>
</evidence>
<dbReference type="GO" id="GO:0030600">
    <property type="term" value="F:feruloyl esterase activity"/>
    <property type="evidence" value="ECO:0007669"/>
    <property type="project" value="UniProtKB-ARBA"/>
</dbReference>
<reference evidence="10" key="2">
    <citation type="submission" date="2015-01" db="EMBL/GenBank/DDBJ databases">
        <title>Evolutionary Origins and Diversification of the Mycorrhizal Mutualists.</title>
        <authorList>
            <consortium name="DOE Joint Genome Institute"/>
            <consortium name="Mycorrhizal Genomics Consortium"/>
            <person name="Kohler A."/>
            <person name="Kuo A."/>
            <person name="Nagy L.G."/>
            <person name="Floudas D."/>
            <person name="Copeland A."/>
            <person name="Barry K.W."/>
            <person name="Cichocki N."/>
            <person name="Veneault-Fourrey C."/>
            <person name="LaButti K."/>
            <person name="Lindquist E.A."/>
            <person name="Lipzen A."/>
            <person name="Lundell T."/>
            <person name="Morin E."/>
            <person name="Murat C."/>
            <person name="Riley R."/>
            <person name="Ohm R."/>
            <person name="Sun H."/>
            <person name="Tunlid A."/>
            <person name="Henrissat B."/>
            <person name="Grigoriev I.V."/>
            <person name="Hibbett D.S."/>
            <person name="Martin F."/>
        </authorList>
    </citation>
    <scope>NUCLEOTIDE SEQUENCE [LARGE SCALE GENOMIC DNA]</scope>
    <source>
        <strain evidence="10">Zn</strain>
    </source>
</reference>
<evidence type="ECO:0000256" key="8">
    <source>
        <dbReference type="RuleBase" id="RU361238"/>
    </source>
</evidence>
<dbReference type="STRING" id="913774.A0A0C3GVD9"/>
<feature type="signal peptide" evidence="8">
    <location>
        <begin position="1"/>
        <end position="21"/>
    </location>
</feature>
<sequence>MILISSLFLLAVPFLSTESAASELESYSYSPCTRLSTPKVPGAEVLSITGVEKRNYTVTAVPQLLPTPIFGLNFCEVDVVLTHPKAGDRVLVKVWLPLQHWNGRFQATGGSGYAAGNFDASLGPAVQLGYSSASTDAGVSVNPLSPAKWALRQDGTVNWDALTNFAHRSIHDMGIVGQDITAQFYGIKPQFSYWNGCSTGGRQAMAAAQRYPEIFDGILAGAPAINWATYVVAEQWPQVVMEEEGTFPSPCELKFFTTMAIEQCDELDGVMDGVITDPDICNFDPYRLVGNRFNGPFSSSGESLWYGLNVGAALDSLANTNATNGRRTGLPLFVNDNWIKYWLAKNPNYNTSSISYETLYGLFDQSKREYDAIIGTDNPDLSEFHNVGGKLIVWHGLADQLIFPKGSIDYWERVERLMGGSFKVDEFFRLFLAPGVDHCAGGTTIGAVPNDILKSLVNWVEEKKAPDTVPATLSNTPNGNKIERILCPYPRTSRYIGGDTTSAASFKCV</sequence>
<evidence type="ECO:0000256" key="6">
    <source>
        <dbReference type="ARBA" id="ARBA00022837"/>
    </source>
</evidence>
<keyword evidence="2" id="KW-0719">Serine esterase</keyword>
<dbReference type="Proteomes" id="UP000054321">
    <property type="component" value="Unassembled WGS sequence"/>
</dbReference>
<comment type="similarity">
    <text evidence="1 8">Belongs to the tannase family.</text>
</comment>
<dbReference type="PANTHER" id="PTHR33938:SF8">
    <property type="entry name" value="CARBOXYLIC ESTER HYDROLASE"/>
    <property type="match status" value="1"/>
</dbReference>
<keyword evidence="3" id="KW-0479">Metal-binding</keyword>
<evidence type="ECO:0000256" key="1">
    <source>
        <dbReference type="ARBA" id="ARBA00006249"/>
    </source>
</evidence>
<dbReference type="InterPro" id="IPR029058">
    <property type="entry name" value="AB_hydrolase_fold"/>
</dbReference>
<keyword evidence="6" id="KW-0106">Calcium</keyword>
<feature type="chain" id="PRO_5005111090" description="Carboxylic ester hydrolase" evidence="8">
    <location>
        <begin position="22"/>
        <end position="509"/>
    </location>
</feature>
<dbReference type="EC" id="3.1.1.-" evidence="8"/>
<accession>A0A0C3GVD9</accession>
<evidence type="ECO:0000256" key="4">
    <source>
        <dbReference type="ARBA" id="ARBA00022729"/>
    </source>
</evidence>
<evidence type="ECO:0000313" key="9">
    <source>
        <dbReference type="EMBL" id="KIM95234.1"/>
    </source>
</evidence>
<protein>
    <recommendedName>
        <fullName evidence="8">Carboxylic ester hydrolase</fullName>
        <ecNumber evidence="8">3.1.1.-</ecNumber>
    </recommendedName>
</protein>
<keyword evidence="4 8" id="KW-0732">Signal</keyword>
<keyword evidence="5 8" id="KW-0378">Hydrolase</keyword>
<proteinExistence type="inferred from homology"/>
<evidence type="ECO:0000256" key="5">
    <source>
        <dbReference type="ARBA" id="ARBA00022801"/>
    </source>
</evidence>
<evidence type="ECO:0000256" key="3">
    <source>
        <dbReference type="ARBA" id="ARBA00022723"/>
    </source>
</evidence>
<dbReference type="GO" id="GO:0046872">
    <property type="term" value="F:metal ion binding"/>
    <property type="evidence" value="ECO:0007669"/>
    <property type="project" value="UniProtKB-KW"/>
</dbReference>
<evidence type="ECO:0000256" key="7">
    <source>
        <dbReference type="ARBA" id="ARBA00023157"/>
    </source>
</evidence>
<dbReference type="InterPro" id="IPR011118">
    <property type="entry name" value="Tannase/feruloyl_esterase"/>
</dbReference>
<evidence type="ECO:0000256" key="2">
    <source>
        <dbReference type="ARBA" id="ARBA00022487"/>
    </source>
</evidence>
<dbReference type="Gene3D" id="3.40.50.1820">
    <property type="entry name" value="alpha/beta hydrolase"/>
    <property type="match status" value="1"/>
</dbReference>
<dbReference type="Pfam" id="PF07519">
    <property type="entry name" value="Tannase"/>
    <property type="match status" value="2"/>
</dbReference>
<name>A0A0C3GVD9_OIDMZ</name>
<dbReference type="EMBL" id="KN832887">
    <property type="protein sequence ID" value="KIM95234.1"/>
    <property type="molecule type" value="Genomic_DNA"/>
</dbReference>
<dbReference type="PANTHER" id="PTHR33938">
    <property type="entry name" value="FERULOYL ESTERASE B-RELATED"/>
    <property type="match status" value="1"/>
</dbReference>
<dbReference type="SUPFAM" id="SSF53474">
    <property type="entry name" value="alpha/beta-Hydrolases"/>
    <property type="match status" value="1"/>
</dbReference>
<keyword evidence="7" id="KW-1015">Disulfide bond</keyword>
<dbReference type="AlphaFoldDB" id="A0A0C3GVD9"/>